<feature type="domain" description="HTH cro/C1-type" evidence="3">
    <location>
        <begin position="9"/>
        <end position="63"/>
    </location>
</feature>
<dbReference type="SMART" id="SM00116">
    <property type="entry name" value="CBS"/>
    <property type="match status" value="2"/>
</dbReference>
<dbReference type="PROSITE" id="PS50943">
    <property type="entry name" value="HTH_CROC1"/>
    <property type="match status" value="1"/>
</dbReference>
<dbReference type="KEGG" id="hdf:AArcSl_0816"/>
<evidence type="ECO:0000256" key="2">
    <source>
        <dbReference type="PROSITE-ProRule" id="PRU00703"/>
    </source>
</evidence>
<dbReference type="PANTHER" id="PTHR43080">
    <property type="entry name" value="CBS DOMAIN-CONTAINING PROTEIN CBSX3, MITOCHONDRIAL"/>
    <property type="match status" value="1"/>
</dbReference>
<organism evidence="5 6">
    <name type="scientific">Halalkaliarchaeum desulfuricum</name>
    <dbReference type="NCBI Taxonomy" id="2055893"/>
    <lineage>
        <taxon>Archaea</taxon>
        <taxon>Methanobacteriati</taxon>
        <taxon>Methanobacteriota</taxon>
        <taxon>Stenosarchaea group</taxon>
        <taxon>Halobacteria</taxon>
        <taxon>Halobacteriales</taxon>
        <taxon>Haloferacaceae</taxon>
        <taxon>Halalkaliarchaeum</taxon>
    </lineage>
</organism>
<evidence type="ECO:0000259" key="3">
    <source>
        <dbReference type="PROSITE" id="PS50943"/>
    </source>
</evidence>
<keyword evidence="6" id="KW-1185">Reference proteome</keyword>
<evidence type="ECO:0000313" key="5">
    <source>
        <dbReference type="EMBL" id="AUX08460.1"/>
    </source>
</evidence>
<dbReference type="InterPro" id="IPR046342">
    <property type="entry name" value="CBS_dom_sf"/>
</dbReference>
<dbReference type="SUPFAM" id="SSF47413">
    <property type="entry name" value="lambda repressor-like DNA-binding domains"/>
    <property type="match status" value="1"/>
</dbReference>
<dbReference type="InterPro" id="IPR001387">
    <property type="entry name" value="Cro/C1-type_HTH"/>
</dbReference>
<dbReference type="CDD" id="cd00093">
    <property type="entry name" value="HTH_XRE"/>
    <property type="match status" value="1"/>
</dbReference>
<dbReference type="Gene3D" id="3.10.580.10">
    <property type="entry name" value="CBS-domain"/>
    <property type="match status" value="1"/>
</dbReference>
<keyword evidence="1 2" id="KW-0129">CBS domain</keyword>
<dbReference type="GeneID" id="37877161"/>
<dbReference type="Pfam" id="PF01381">
    <property type="entry name" value="HTH_3"/>
    <property type="match status" value="1"/>
</dbReference>
<dbReference type="InterPro" id="IPR010982">
    <property type="entry name" value="Lambda_DNA-bd_dom_sf"/>
</dbReference>
<name>A0A343TH88_9EURY</name>
<reference evidence="6" key="1">
    <citation type="submission" date="2017-11" db="EMBL/GenBank/DDBJ databases">
        <title>Phenotypic and genomic properties of facultatively anaerobic sulfur-reducing natronoarchaea from hypersaline soda lakes.</title>
        <authorList>
            <person name="Sorokin D.Y."/>
            <person name="Kublanov I.V."/>
            <person name="Roman P."/>
            <person name="Sinninghe Damste J.S."/>
            <person name="Golyshin P.N."/>
            <person name="Rojo D."/>
            <person name="Ciordia S."/>
            <person name="Mena M.D.C."/>
            <person name="Ferrer M."/>
            <person name="Messina E."/>
            <person name="Smedile F."/>
            <person name="La Spada G."/>
            <person name="La Cono V."/>
            <person name="Yakimov M.M."/>
        </authorList>
    </citation>
    <scope>NUCLEOTIDE SEQUENCE [LARGE SCALE GENOMIC DNA]</scope>
    <source>
        <strain evidence="6">AArc-Sl</strain>
    </source>
</reference>
<proteinExistence type="predicted"/>
<accession>A0A343TH88</accession>
<dbReference type="SMART" id="SM00530">
    <property type="entry name" value="HTH_XRE"/>
    <property type="match status" value="1"/>
</dbReference>
<dbReference type="Gene3D" id="1.10.260.40">
    <property type="entry name" value="lambda repressor-like DNA-binding domains"/>
    <property type="match status" value="1"/>
</dbReference>
<protein>
    <submittedName>
        <fullName evidence="5">XRE family transcriptional regulator</fullName>
    </submittedName>
</protein>
<dbReference type="SUPFAM" id="SSF54631">
    <property type="entry name" value="CBS-domain pair"/>
    <property type="match status" value="1"/>
</dbReference>
<dbReference type="GO" id="GO:0003677">
    <property type="term" value="F:DNA binding"/>
    <property type="evidence" value="ECO:0007669"/>
    <property type="project" value="InterPro"/>
</dbReference>
<evidence type="ECO:0000256" key="1">
    <source>
        <dbReference type="ARBA" id="ARBA00023122"/>
    </source>
</evidence>
<dbReference type="InterPro" id="IPR000644">
    <property type="entry name" value="CBS_dom"/>
</dbReference>
<dbReference type="InterPro" id="IPR017158">
    <property type="entry name" value="Tscrpt-reg_CBS-contain_prd"/>
</dbReference>
<dbReference type="PIRSF" id="PIRSF037253">
    <property type="entry name" value="HTH_CBS_prd"/>
    <property type="match status" value="1"/>
</dbReference>
<dbReference type="AlphaFoldDB" id="A0A343TH88"/>
<dbReference type="RefSeq" id="WP_119815421.1">
    <property type="nucleotide sequence ID" value="NZ_CP025066.1"/>
</dbReference>
<dbReference type="PANTHER" id="PTHR43080:SF4">
    <property type="entry name" value="CRO-LIKE PROTEIN"/>
    <property type="match status" value="1"/>
</dbReference>
<dbReference type="Proteomes" id="UP000263012">
    <property type="component" value="Chromosome"/>
</dbReference>
<dbReference type="EMBL" id="CP025066">
    <property type="protein sequence ID" value="AUX08460.1"/>
    <property type="molecule type" value="Genomic_DNA"/>
</dbReference>
<sequence length="179" mass="19321">MELPTPQDLRERRTELELTQSELADAAEVSQPLIARIEGGDVDPRLSTLRRIVAALDEAEGDVVRANDLMHESVVSVEPDDSVSEAVDLMEREAYSQLPVLQNGVPVGSISQSDVIHAGENVGNEPVSEIMSESFPTVSQDVTVDEIRNLLDHYKAVVVTEGGEAVGIITEADIAAYLS</sequence>
<dbReference type="PROSITE" id="PS51371">
    <property type="entry name" value="CBS"/>
    <property type="match status" value="1"/>
</dbReference>
<dbReference type="OrthoDB" id="30763at2157"/>
<evidence type="ECO:0000259" key="4">
    <source>
        <dbReference type="PROSITE" id="PS51371"/>
    </source>
</evidence>
<dbReference type="InterPro" id="IPR051257">
    <property type="entry name" value="Diverse_CBS-Domain"/>
</dbReference>
<feature type="domain" description="CBS" evidence="4">
    <location>
        <begin position="70"/>
        <end position="127"/>
    </location>
</feature>
<gene>
    <name evidence="5" type="ORF">AArcSl_0816</name>
</gene>
<evidence type="ECO:0000313" key="6">
    <source>
        <dbReference type="Proteomes" id="UP000263012"/>
    </source>
</evidence>
<dbReference type="Pfam" id="PF00571">
    <property type="entry name" value="CBS"/>
    <property type="match status" value="2"/>
</dbReference>